<dbReference type="EMBL" id="JADBDY010000001">
    <property type="protein sequence ID" value="MBE1455935.1"/>
    <property type="molecule type" value="Genomic_DNA"/>
</dbReference>
<evidence type="ECO:0000313" key="2">
    <source>
        <dbReference type="Proteomes" id="UP000598217"/>
    </source>
</evidence>
<name>A0ABR9HA78_9ACTN</name>
<proteinExistence type="predicted"/>
<organism evidence="1 2">
    <name type="scientific">Nocardiopsis terrae</name>
    <dbReference type="NCBI Taxonomy" id="372655"/>
    <lineage>
        <taxon>Bacteria</taxon>
        <taxon>Bacillati</taxon>
        <taxon>Actinomycetota</taxon>
        <taxon>Actinomycetes</taxon>
        <taxon>Streptosporangiales</taxon>
        <taxon>Nocardiopsidaceae</taxon>
        <taxon>Nocardiopsis</taxon>
    </lineage>
</organism>
<sequence>MLVWEIELELIEPWLEAPGQGSYEQVIAALEVLAAHGPGRGGH</sequence>
<dbReference type="RefSeq" id="WP_264081810.1">
    <property type="nucleotide sequence ID" value="NZ_BMXJ01000009.1"/>
</dbReference>
<accession>A0ABR9HA78</accession>
<gene>
    <name evidence="1" type="ORF">H4W79_000149</name>
</gene>
<keyword evidence="2" id="KW-1185">Reference proteome</keyword>
<dbReference type="Proteomes" id="UP000598217">
    <property type="component" value="Unassembled WGS sequence"/>
</dbReference>
<comment type="caution">
    <text evidence="1">The sequence shown here is derived from an EMBL/GenBank/DDBJ whole genome shotgun (WGS) entry which is preliminary data.</text>
</comment>
<reference evidence="1 2" key="1">
    <citation type="submission" date="2020-10" db="EMBL/GenBank/DDBJ databases">
        <title>Sequencing the genomes of 1000 actinobacteria strains.</title>
        <authorList>
            <person name="Klenk H.-P."/>
        </authorList>
    </citation>
    <scope>NUCLEOTIDE SEQUENCE [LARGE SCALE GENOMIC DNA]</scope>
    <source>
        <strain evidence="1 2">DSM 45157</strain>
    </source>
</reference>
<protein>
    <submittedName>
        <fullName evidence="1">Uncharacterized protein</fullName>
    </submittedName>
</protein>
<evidence type="ECO:0000313" key="1">
    <source>
        <dbReference type="EMBL" id="MBE1455935.1"/>
    </source>
</evidence>